<dbReference type="InterPro" id="IPR015946">
    <property type="entry name" value="KH_dom-like_a/b"/>
</dbReference>
<sequence>MFDHHYELETTWTGAREVGTTDYKAYGRDHTLRVAGKPEIAGSADKPFRGDTDRWNPEEMLLGALSQCHLLSYLWLCSVNGVVVTAYVDHAEGTMVQTDDGGGHFAEVMLHPEVTVSDPAMIDRALELHHEAHAKCFIASSMNFPVLNTPIVRADTQQPA</sequence>
<dbReference type="Pfam" id="PF02566">
    <property type="entry name" value="OsmC"/>
    <property type="match status" value="1"/>
</dbReference>
<protein>
    <submittedName>
        <fullName evidence="1">OsmC family protein</fullName>
    </submittedName>
</protein>
<dbReference type="EMBL" id="BAABLM010000001">
    <property type="protein sequence ID" value="GAA4665970.1"/>
    <property type="molecule type" value="Genomic_DNA"/>
</dbReference>
<proteinExistence type="predicted"/>
<dbReference type="PANTHER" id="PTHR42830">
    <property type="entry name" value="OSMOTICALLY INDUCIBLE FAMILY PROTEIN"/>
    <property type="match status" value="1"/>
</dbReference>
<dbReference type="InterPro" id="IPR003718">
    <property type="entry name" value="OsmC/Ohr_fam"/>
</dbReference>
<dbReference type="RefSeq" id="WP_345372713.1">
    <property type="nucleotide sequence ID" value="NZ_BAABLM010000001.1"/>
</dbReference>
<organism evidence="1 2">
    <name type="scientific">Frondihabitans cladoniiphilus</name>
    <dbReference type="NCBI Taxonomy" id="715785"/>
    <lineage>
        <taxon>Bacteria</taxon>
        <taxon>Bacillati</taxon>
        <taxon>Actinomycetota</taxon>
        <taxon>Actinomycetes</taxon>
        <taxon>Micrococcales</taxon>
        <taxon>Microbacteriaceae</taxon>
        <taxon>Frondihabitans</taxon>
    </lineage>
</organism>
<name>A0ABP8VM46_9MICO</name>
<dbReference type="InterPro" id="IPR052707">
    <property type="entry name" value="OsmC_Ohr_Peroxiredoxin"/>
</dbReference>
<gene>
    <name evidence="1" type="ORF">GCM10025780_04360</name>
</gene>
<accession>A0ABP8VM46</accession>
<dbReference type="Gene3D" id="3.30.300.20">
    <property type="match status" value="1"/>
</dbReference>
<evidence type="ECO:0000313" key="1">
    <source>
        <dbReference type="EMBL" id="GAA4665970.1"/>
    </source>
</evidence>
<keyword evidence="2" id="KW-1185">Reference proteome</keyword>
<dbReference type="SUPFAM" id="SSF82784">
    <property type="entry name" value="OsmC-like"/>
    <property type="match status" value="1"/>
</dbReference>
<dbReference type="PANTHER" id="PTHR42830:SF2">
    <property type="entry name" value="OSMC_OHR FAMILY PROTEIN"/>
    <property type="match status" value="1"/>
</dbReference>
<dbReference type="InterPro" id="IPR036102">
    <property type="entry name" value="OsmC/Ohrsf"/>
</dbReference>
<comment type="caution">
    <text evidence="1">The sequence shown here is derived from an EMBL/GenBank/DDBJ whole genome shotgun (WGS) entry which is preliminary data.</text>
</comment>
<evidence type="ECO:0000313" key="2">
    <source>
        <dbReference type="Proteomes" id="UP001501295"/>
    </source>
</evidence>
<dbReference type="Proteomes" id="UP001501295">
    <property type="component" value="Unassembled WGS sequence"/>
</dbReference>
<reference evidence="2" key="1">
    <citation type="journal article" date="2019" name="Int. J. Syst. Evol. Microbiol.">
        <title>The Global Catalogue of Microorganisms (GCM) 10K type strain sequencing project: providing services to taxonomists for standard genome sequencing and annotation.</title>
        <authorList>
            <consortium name="The Broad Institute Genomics Platform"/>
            <consortium name="The Broad Institute Genome Sequencing Center for Infectious Disease"/>
            <person name="Wu L."/>
            <person name="Ma J."/>
        </authorList>
    </citation>
    <scope>NUCLEOTIDE SEQUENCE [LARGE SCALE GENOMIC DNA]</scope>
    <source>
        <strain evidence="2">JCM 18956</strain>
    </source>
</reference>